<dbReference type="AntiFam" id="ANF00072">
    <property type="entry name" value="Shadow ORF (opposite TypA)"/>
</dbReference>
<accession>A0A1J5PIH4</accession>
<gene>
    <name evidence="1" type="ORF">GALL_550930</name>
</gene>
<evidence type="ECO:0000313" key="1">
    <source>
        <dbReference type="EMBL" id="OIQ63365.1"/>
    </source>
</evidence>
<protein>
    <submittedName>
        <fullName evidence="1">Uncharacterized protein</fullName>
    </submittedName>
</protein>
<dbReference type="AlphaFoldDB" id="A0A1J5PIH4"/>
<organism evidence="1">
    <name type="scientific">mine drainage metagenome</name>
    <dbReference type="NCBI Taxonomy" id="410659"/>
    <lineage>
        <taxon>unclassified sequences</taxon>
        <taxon>metagenomes</taxon>
        <taxon>ecological metagenomes</taxon>
    </lineage>
</organism>
<name>A0A1J5PIH4_9ZZZZ</name>
<proteinExistence type="predicted"/>
<sequence>MAFYSDTAFAFQVHIIKQLGLRLTLGNGMGIFKQPIGKGTFAVVDMRYDTKITNVFH</sequence>
<reference evidence="1" key="1">
    <citation type="submission" date="2016-10" db="EMBL/GenBank/DDBJ databases">
        <title>Sequence of Gallionella enrichment culture.</title>
        <authorList>
            <person name="Poehlein A."/>
            <person name="Muehling M."/>
            <person name="Daniel R."/>
        </authorList>
    </citation>
    <scope>NUCLEOTIDE SEQUENCE</scope>
</reference>
<dbReference type="EMBL" id="MLJW01009069">
    <property type="protein sequence ID" value="OIQ63365.1"/>
    <property type="molecule type" value="Genomic_DNA"/>
</dbReference>
<comment type="caution">
    <text evidence="1">The sequence shown here is derived from an EMBL/GenBank/DDBJ whole genome shotgun (WGS) entry which is preliminary data.</text>
</comment>